<name>A0ABS4TPG1_9PSEU</name>
<keyword evidence="2" id="KW-1185">Reference proteome</keyword>
<evidence type="ECO:0008006" key="3">
    <source>
        <dbReference type="Google" id="ProtNLM"/>
    </source>
</evidence>
<dbReference type="RefSeq" id="WP_209643364.1">
    <property type="nucleotide sequence ID" value="NZ_JAGINW010000001.1"/>
</dbReference>
<reference evidence="1 2" key="1">
    <citation type="submission" date="2021-03" db="EMBL/GenBank/DDBJ databases">
        <title>Sequencing the genomes of 1000 actinobacteria strains.</title>
        <authorList>
            <person name="Klenk H.-P."/>
        </authorList>
    </citation>
    <scope>NUCLEOTIDE SEQUENCE [LARGE SCALE GENOMIC DNA]</scope>
    <source>
        <strain evidence="1 2">DSM 46670</strain>
    </source>
</reference>
<organism evidence="1 2">
    <name type="scientific">Kibdelosporangium banguiense</name>
    <dbReference type="NCBI Taxonomy" id="1365924"/>
    <lineage>
        <taxon>Bacteria</taxon>
        <taxon>Bacillati</taxon>
        <taxon>Actinomycetota</taxon>
        <taxon>Actinomycetes</taxon>
        <taxon>Pseudonocardiales</taxon>
        <taxon>Pseudonocardiaceae</taxon>
        <taxon>Kibdelosporangium</taxon>
    </lineage>
</organism>
<dbReference type="Proteomes" id="UP001519332">
    <property type="component" value="Unassembled WGS sequence"/>
</dbReference>
<protein>
    <recommendedName>
        <fullName evidence="3">GAF domain-containing protein</fullName>
    </recommendedName>
</protein>
<evidence type="ECO:0000313" key="1">
    <source>
        <dbReference type="EMBL" id="MBP2326286.1"/>
    </source>
</evidence>
<proteinExistence type="predicted"/>
<dbReference type="EMBL" id="JAGINW010000001">
    <property type="protein sequence ID" value="MBP2326286.1"/>
    <property type="molecule type" value="Genomic_DNA"/>
</dbReference>
<accession>A0ABS4TPG1</accession>
<sequence length="341" mass="37061">MTGEVSGEPGTDLVEQTADYVGAGFADSRAACRAALRSTPALHYVAHHSHKRCDFSIDAFGGGRTPPREFDRPGLCTLSLRLSSEVCAIDDTLQEAGTGELIRTVLRARHFAVCCNSVVPGERIVGFSFPSGDAQLADERLSTLATELRRLQSRGTQNPGGYESEPSRRAPVQLVRDPVVDVFAQVDDDVAKACNASVRPDDLHVMAYCADGELRLIADQLDHPAMARFYPSLRVGRLRSFYRDFAPELAVVAANLSQIVGEAGGLLMSLVLDVEQGAIYYRRLPSGHYLMGVTIDQHRVRDADMRTEELALRLQAAPLIIAERTISEGAYSLLSATDQAS</sequence>
<evidence type="ECO:0000313" key="2">
    <source>
        <dbReference type="Proteomes" id="UP001519332"/>
    </source>
</evidence>
<gene>
    <name evidence="1" type="ORF">JOF56_006671</name>
</gene>
<comment type="caution">
    <text evidence="1">The sequence shown here is derived from an EMBL/GenBank/DDBJ whole genome shotgun (WGS) entry which is preliminary data.</text>
</comment>